<evidence type="ECO:0000313" key="2">
    <source>
        <dbReference type="EMBL" id="KAK0429900.1"/>
    </source>
</evidence>
<protein>
    <submittedName>
        <fullName evidence="2">Uncharacterized protein</fullName>
    </submittedName>
</protein>
<feature type="compositionally biased region" description="Polar residues" evidence="1">
    <location>
        <begin position="212"/>
        <end position="222"/>
    </location>
</feature>
<accession>A0AA39IU45</accession>
<name>A0AA39IU45_9AGAR</name>
<comment type="caution">
    <text evidence="2">The sequence shown here is derived from an EMBL/GenBank/DDBJ whole genome shotgun (WGS) entry which is preliminary data.</text>
</comment>
<organism evidence="2 3">
    <name type="scientific">Armillaria borealis</name>
    <dbReference type="NCBI Taxonomy" id="47425"/>
    <lineage>
        <taxon>Eukaryota</taxon>
        <taxon>Fungi</taxon>
        <taxon>Dikarya</taxon>
        <taxon>Basidiomycota</taxon>
        <taxon>Agaricomycotina</taxon>
        <taxon>Agaricomycetes</taxon>
        <taxon>Agaricomycetidae</taxon>
        <taxon>Agaricales</taxon>
        <taxon>Marasmiineae</taxon>
        <taxon>Physalacriaceae</taxon>
        <taxon>Armillaria</taxon>
    </lineage>
</organism>
<dbReference type="EMBL" id="JAUEPT010000191">
    <property type="protein sequence ID" value="KAK0429900.1"/>
    <property type="molecule type" value="Genomic_DNA"/>
</dbReference>
<dbReference type="Proteomes" id="UP001175226">
    <property type="component" value="Unassembled WGS sequence"/>
</dbReference>
<evidence type="ECO:0000256" key="1">
    <source>
        <dbReference type="SAM" id="MobiDB-lite"/>
    </source>
</evidence>
<feature type="region of interest" description="Disordered" evidence="1">
    <location>
        <begin position="207"/>
        <end position="237"/>
    </location>
</feature>
<evidence type="ECO:0000313" key="3">
    <source>
        <dbReference type="Proteomes" id="UP001175226"/>
    </source>
</evidence>
<sequence>MFCLLSVPSGMSHAPRTQRLTGMISLGPHIQNHLTISKTTPLFPRPPPQIQTIPCKTNPQVLSFDALDFWSTDARFDGIHGRTDATNTYQDHTVDDFCLLHPPQVEDNTTEDVWDHRVDDGMGFSAIAGSISPDATTHDSVQGSAFGGDYPLSYVRGRDDSEYNSQGNGAYGHDMSLPCCNTHAGVDRQEFIGTSGLGTRNVYLEPPRMAPPSSSQVYLQNPDNEHMRKTDSTYLPC</sequence>
<proteinExistence type="predicted"/>
<keyword evidence="3" id="KW-1185">Reference proteome</keyword>
<gene>
    <name evidence="2" type="ORF">EV421DRAFT_401621</name>
</gene>
<dbReference type="AlphaFoldDB" id="A0AA39IU45"/>
<reference evidence="2" key="1">
    <citation type="submission" date="2023-06" db="EMBL/GenBank/DDBJ databases">
        <authorList>
            <consortium name="Lawrence Berkeley National Laboratory"/>
            <person name="Ahrendt S."/>
            <person name="Sahu N."/>
            <person name="Indic B."/>
            <person name="Wong-Bajracharya J."/>
            <person name="Merenyi Z."/>
            <person name="Ke H.-M."/>
            <person name="Monk M."/>
            <person name="Kocsube S."/>
            <person name="Drula E."/>
            <person name="Lipzen A."/>
            <person name="Balint B."/>
            <person name="Henrissat B."/>
            <person name="Andreopoulos B."/>
            <person name="Martin F.M."/>
            <person name="Harder C.B."/>
            <person name="Rigling D."/>
            <person name="Ford K.L."/>
            <person name="Foster G.D."/>
            <person name="Pangilinan J."/>
            <person name="Papanicolaou A."/>
            <person name="Barry K."/>
            <person name="LaButti K."/>
            <person name="Viragh M."/>
            <person name="Koriabine M."/>
            <person name="Yan M."/>
            <person name="Riley R."/>
            <person name="Champramary S."/>
            <person name="Plett K.L."/>
            <person name="Tsai I.J."/>
            <person name="Slot J."/>
            <person name="Sipos G."/>
            <person name="Plett J."/>
            <person name="Nagy L.G."/>
            <person name="Grigoriev I.V."/>
        </authorList>
    </citation>
    <scope>NUCLEOTIDE SEQUENCE</scope>
    <source>
        <strain evidence="2">FPL87.14</strain>
    </source>
</reference>